<accession>A0A177C289</accession>
<dbReference type="Proteomes" id="UP000077069">
    <property type="component" value="Unassembled WGS sequence"/>
</dbReference>
<dbReference type="GeneID" id="28769192"/>
<organism evidence="1 2">
    <name type="scientific">Paraphaeosphaeria sporulosa</name>
    <dbReference type="NCBI Taxonomy" id="1460663"/>
    <lineage>
        <taxon>Eukaryota</taxon>
        <taxon>Fungi</taxon>
        <taxon>Dikarya</taxon>
        <taxon>Ascomycota</taxon>
        <taxon>Pezizomycotina</taxon>
        <taxon>Dothideomycetes</taxon>
        <taxon>Pleosporomycetidae</taxon>
        <taxon>Pleosporales</taxon>
        <taxon>Massarineae</taxon>
        <taxon>Didymosphaeriaceae</taxon>
        <taxon>Paraphaeosphaeria</taxon>
    </lineage>
</organism>
<proteinExistence type="predicted"/>
<dbReference type="EMBL" id="KV441558">
    <property type="protein sequence ID" value="OAG01009.1"/>
    <property type="molecule type" value="Genomic_DNA"/>
</dbReference>
<gene>
    <name evidence="1" type="ORF">CC84DRAFT_274746</name>
</gene>
<sequence length="63" mass="6528">MVSVSLQAVQVCINTVEPEATSMIKGVCGEGCVSTAWIYVGCAGGRRALRASVTNAARATLRL</sequence>
<evidence type="ECO:0000313" key="2">
    <source>
        <dbReference type="Proteomes" id="UP000077069"/>
    </source>
</evidence>
<protein>
    <submittedName>
        <fullName evidence="1">Uncharacterized protein</fullName>
    </submittedName>
</protein>
<dbReference type="InParanoid" id="A0A177C289"/>
<keyword evidence="2" id="KW-1185">Reference proteome</keyword>
<evidence type="ECO:0000313" key="1">
    <source>
        <dbReference type="EMBL" id="OAG01009.1"/>
    </source>
</evidence>
<dbReference type="AlphaFoldDB" id="A0A177C289"/>
<name>A0A177C289_9PLEO</name>
<dbReference type="RefSeq" id="XP_018031374.1">
    <property type="nucleotide sequence ID" value="XM_018185706.1"/>
</dbReference>
<reference evidence="1 2" key="1">
    <citation type="submission" date="2016-05" db="EMBL/GenBank/DDBJ databases">
        <title>Comparative analysis of secretome profiles of manganese(II)-oxidizing ascomycete fungi.</title>
        <authorList>
            <consortium name="DOE Joint Genome Institute"/>
            <person name="Zeiner C.A."/>
            <person name="Purvine S.O."/>
            <person name="Zink E.M."/>
            <person name="Wu S."/>
            <person name="Pasa-Tolic L."/>
            <person name="Chaput D.L."/>
            <person name="Haridas S."/>
            <person name="Grigoriev I.V."/>
            <person name="Santelli C.M."/>
            <person name="Hansel C.M."/>
        </authorList>
    </citation>
    <scope>NUCLEOTIDE SEQUENCE [LARGE SCALE GENOMIC DNA]</scope>
    <source>
        <strain evidence="1 2">AP3s5-JAC2a</strain>
    </source>
</reference>